<evidence type="ECO:0000313" key="2">
    <source>
        <dbReference type="Proteomes" id="UP000198304"/>
    </source>
</evidence>
<gene>
    <name evidence="1" type="ORF">SAMN05446037_101972</name>
</gene>
<evidence type="ECO:0000313" key="1">
    <source>
        <dbReference type="EMBL" id="SNS75233.1"/>
    </source>
</evidence>
<accession>A0A239H363</accession>
<name>A0A239H363_9FIRM</name>
<keyword evidence="2" id="KW-1185">Reference proteome</keyword>
<proteinExistence type="predicted"/>
<dbReference type="EMBL" id="FZOJ01000019">
    <property type="protein sequence ID" value="SNS75233.1"/>
    <property type="molecule type" value="Genomic_DNA"/>
</dbReference>
<dbReference type="RefSeq" id="WP_278277862.1">
    <property type="nucleotide sequence ID" value="NZ_FZOJ01000019.1"/>
</dbReference>
<dbReference type="AlphaFoldDB" id="A0A239H363"/>
<reference evidence="1 2" key="1">
    <citation type="submission" date="2017-06" db="EMBL/GenBank/DDBJ databases">
        <authorList>
            <person name="Kim H.J."/>
            <person name="Triplett B.A."/>
        </authorList>
    </citation>
    <scope>NUCLEOTIDE SEQUENCE [LARGE SCALE GENOMIC DNA]</scope>
    <source>
        <strain evidence="1 2">SCA</strain>
    </source>
</reference>
<dbReference type="Proteomes" id="UP000198304">
    <property type="component" value="Unassembled WGS sequence"/>
</dbReference>
<organism evidence="1 2">
    <name type="scientific">Anaerovirgula multivorans</name>
    <dbReference type="NCBI Taxonomy" id="312168"/>
    <lineage>
        <taxon>Bacteria</taxon>
        <taxon>Bacillati</taxon>
        <taxon>Bacillota</taxon>
        <taxon>Clostridia</taxon>
        <taxon>Peptostreptococcales</taxon>
        <taxon>Natronincolaceae</taxon>
        <taxon>Anaerovirgula</taxon>
    </lineage>
</organism>
<protein>
    <submittedName>
        <fullName evidence="1">Uncharacterized protein</fullName>
    </submittedName>
</protein>
<sequence length="42" mass="4964">MDIQNTKLCIVNNLRQVVLTKFIITVTSKKTMNKLERKLKKM</sequence>